<dbReference type="KEGG" id="npi:G7071_08945"/>
<evidence type="ECO:0000313" key="3">
    <source>
        <dbReference type="Proteomes" id="UP000502035"/>
    </source>
</evidence>
<reference evidence="2 3" key="1">
    <citation type="submission" date="2020-03" db="EMBL/GenBank/DDBJ databases">
        <title>Nocardioides sp. nov., isolated from fish.</title>
        <authorList>
            <person name="Hyun D.-W."/>
            <person name="Bae J.-W."/>
        </authorList>
    </citation>
    <scope>NUCLEOTIDE SEQUENCE [LARGE SCALE GENOMIC DNA]</scope>
    <source>
        <strain evidence="2 3">HDW12A</strain>
    </source>
</reference>
<dbReference type="InterPro" id="IPR003018">
    <property type="entry name" value="GAF"/>
</dbReference>
<dbReference type="InterPro" id="IPR025736">
    <property type="entry name" value="PucR_C-HTH_dom"/>
</dbReference>
<name>A0A6G7YFG2_9ACTN</name>
<protein>
    <submittedName>
        <fullName evidence="2">GAF domain-containing protein</fullName>
    </submittedName>
</protein>
<dbReference type="PANTHER" id="PTHR33744:SF1">
    <property type="entry name" value="DNA-BINDING TRANSCRIPTIONAL ACTIVATOR ADER"/>
    <property type="match status" value="1"/>
</dbReference>
<evidence type="ECO:0000313" key="2">
    <source>
        <dbReference type="EMBL" id="QIK75545.1"/>
    </source>
</evidence>
<dbReference type="RefSeq" id="WP_166317581.1">
    <property type="nucleotide sequence ID" value="NZ_CP049866.1"/>
</dbReference>
<dbReference type="Gene3D" id="3.30.450.40">
    <property type="match status" value="1"/>
</dbReference>
<organism evidence="2 3">
    <name type="scientific">Nocardioides piscis</name>
    <dbReference type="NCBI Taxonomy" id="2714938"/>
    <lineage>
        <taxon>Bacteria</taxon>
        <taxon>Bacillati</taxon>
        <taxon>Actinomycetota</taxon>
        <taxon>Actinomycetes</taxon>
        <taxon>Propionibacteriales</taxon>
        <taxon>Nocardioidaceae</taxon>
        <taxon>Nocardioides</taxon>
    </lineage>
</organism>
<keyword evidence="3" id="KW-1185">Reference proteome</keyword>
<dbReference type="Proteomes" id="UP000502035">
    <property type="component" value="Chromosome"/>
</dbReference>
<dbReference type="EMBL" id="CP049866">
    <property type="protein sequence ID" value="QIK75545.1"/>
    <property type="molecule type" value="Genomic_DNA"/>
</dbReference>
<accession>A0A6G7YFG2</accession>
<dbReference type="SUPFAM" id="SSF55781">
    <property type="entry name" value="GAF domain-like"/>
    <property type="match status" value="1"/>
</dbReference>
<proteinExistence type="predicted"/>
<dbReference type="InterPro" id="IPR051448">
    <property type="entry name" value="CdaR-like_regulators"/>
</dbReference>
<dbReference type="SMART" id="SM00065">
    <property type="entry name" value="GAF"/>
    <property type="match status" value="1"/>
</dbReference>
<gene>
    <name evidence="2" type="ORF">G7071_08945</name>
</gene>
<dbReference type="InterPro" id="IPR029016">
    <property type="entry name" value="GAF-like_dom_sf"/>
</dbReference>
<dbReference type="Gene3D" id="1.10.10.2840">
    <property type="entry name" value="PucR C-terminal helix-turn-helix domain"/>
    <property type="match status" value="1"/>
</dbReference>
<dbReference type="InterPro" id="IPR042070">
    <property type="entry name" value="PucR_C-HTH_sf"/>
</dbReference>
<evidence type="ECO:0000259" key="1">
    <source>
        <dbReference type="SMART" id="SM00065"/>
    </source>
</evidence>
<feature type="domain" description="GAF" evidence="1">
    <location>
        <begin position="71"/>
        <end position="222"/>
    </location>
</feature>
<dbReference type="Pfam" id="PF13556">
    <property type="entry name" value="HTH_30"/>
    <property type="match status" value="1"/>
</dbReference>
<dbReference type="AlphaFoldDB" id="A0A6G7YFG2"/>
<sequence length="605" mass="63837">MPDNGEQSFVELLYTGAPRAEFDRLVAERPETAGEYDVALRLRELIARHRAREAELSALYETAHDLTAIRDLDEVLSAIVRRARQLLGADMTYLSLNDEVEGASYMKVTAGALTREFQDLRLPLGTGLLGLVAQTGAPYFTEDYQADERFVHRGYIDDAVAGERIRAILGVPLLVEGRVIGALLAVHRTVRRFPPDEVSLLMSFAAHASVALENARLFARLDEANRTMAAHAASVEAAAMAHEQMTGLLLAGGGVAEVVDVLAHVLRGKVAAWNPAGTLLAGVDVEPSARPAILAAASGSARSAHTAHVDGAWVAAAVAAGEHVATLVLHGGGRALDPVEQRTLERGALVTALVLVFAHSVAEASERLGTQLLVDLVEGRETDPDRLRERARRHAFDTDAALAIATAVVDHDDRAPAARAASGVAMQNDGISAAHHGDVLVLAPTTDPLALGRALRSALGRSATVGVAATTVGEVPAAYAASRRAAVALRALGRTGEVASESTLGMAGLLLGDATPGAVSDYLEATLGPVLEHDARRGTALLPTLAAWFDHAGALVPTAEALHVHPNTVRQRLARIGELLGQGWRDPARALEIHVAIKLRLLQDV</sequence>
<dbReference type="Pfam" id="PF01590">
    <property type="entry name" value="GAF"/>
    <property type="match status" value="1"/>
</dbReference>
<dbReference type="PANTHER" id="PTHR33744">
    <property type="entry name" value="CARBOHYDRATE DIACID REGULATOR"/>
    <property type="match status" value="1"/>
</dbReference>